<accession>A0A6B0SVS1</accession>
<keyword evidence="3" id="KW-1185">Reference proteome</keyword>
<comment type="caution">
    <text evidence="2">The sequence shown here is derived from an EMBL/GenBank/DDBJ whole genome shotgun (WGS) entry which is preliminary data.</text>
</comment>
<dbReference type="InterPro" id="IPR025491">
    <property type="entry name" value="DUF4382"/>
</dbReference>
<dbReference type="RefSeq" id="WP_159670234.1">
    <property type="nucleotide sequence ID" value="NZ_WUUS01000011.1"/>
</dbReference>
<gene>
    <name evidence="2" type="ORF">GRX01_16590</name>
</gene>
<dbReference type="Pfam" id="PF14321">
    <property type="entry name" value="DUF4382"/>
    <property type="match status" value="1"/>
</dbReference>
<reference evidence="2 3" key="1">
    <citation type="submission" date="2019-12" db="EMBL/GenBank/DDBJ databases">
        <title>Isolation and characterization of three novel carbon monoxide-oxidizing members of Halobacteria from salione crusts and soils.</title>
        <authorList>
            <person name="Myers M.R."/>
            <person name="King G.M."/>
        </authorList>
    </citation>
    <scope>NUCLEOTIDE SEQUENCE [LARGE SCALE GENOMIC DNA]</scope>
    <source>
        <strain evidence="2 3">WSA2</strain>
    </source>
</reference>
<dbReference type="EMBL" id="WUUS01000011">
    <property type="protein sequence ID" value="MXR42954.1"/>
    <property type="molecule type" value="Genomic_DNA"/>
</dbReference>
<feature type="domain" description="DUF4382" evidence="1">
    <location>
        <begin position="31"/>
        <end position="174"/>
    </location>
</feature>
<dbReference type="AlphaFoldDB" id="A0A6B0SVS1"/>
<dbReference type="Proteomes" id="UP000437065">
    <property type="component" value="Unassembled WGS sequence"/>
</dbReference>
<dbReference type="PROSITE" id="PS51257">
    <property type="entry name" value="PROKAR_LIPOPROTEIN"/>
    <property type="match status" value="1"/>
</dbReference>
<sequence length="192" mass="20000">MNRREYLRSTAGLTAVGTVGLAGCMGGSGGTGTLATHVSDQPGDIGDFESLVVTVSEVRIQPADGELITESVDDATADLTKLQGDKQKLVAQSELEPGDYEHVHLGISNVEGTLSDGSEASVDTAGEAGLKFQTFVVDGEESETFEIRSDETASFTADFTPVKQGGSGSYVLRPVADEVTVTYEDVEATTSA</sequence>
<protein>
    <submittedName>
        <fullName evidence="2">DUF4382 domain-containing protein</fullName>
    </submittedName>
</protein>
<name>A0A6B0SVS1_9EURY</name>
<evidence type="ECO:0000313" key="3">
    <source>
        <dbReference type="Proteomes" id="UP000437065"/>
    </source>
</evidence>
<evidence type="ECO:0000259" key="1">
    <source>
        <dbReference type="Pfam" id="PF14321"/>
    </source>
</evidence>
<proteinExistence type="predicted"/>
<organism evidence="2 3">
    <name type="scientific">Halobaculum saliterrae</name>
    <dbReference type="NCBI Taxonomy" id="2073113"/>
    <lineage>
        <taxon>Archaea</taxon>
        <taxon>Methanobacteriati</taxon>
        <taxon>Methanobacteriota</taxon>
        <taxon>Stenosarchaea group</taxon>
        <taxon>Halobacteria</taxon>
        <taxon>Halobacteriales</taxon>
        <taxon>Haloferacaceae</taxon>
        <taxon>Halobaculum</taxon>
    </lineage>
</organism>
<dbReference type="OrthoDB" id="187789at2157"/>
<evidence type="ECO:0000313" key="2">
    <source>
        <dbReference type="EMBL" id="MXR42954.1"/>
    </source>
</evidence>